<reference evidence="1 2" key="1">
    <citation type="journal article" date="2012" name="Science">
        <title>The Paleozoic origin of enzymatic lignin decomposition reconstructed from 31 fungal genomes.</title>
        <authorList>
            <person name="Floudas D."/>
            <person name="Binder M."/>
            <person name="Riley R."/>
            <person name="Barry K."/>
            <person name="Blanchette R.A."/>
            <person name="Henrissat B."/>
            <person name="Martinez A.T."/>
            <person name="Otillar R."/>
            <person name="Spatafora J.W."/>
            <person name="Yadav J.S."/>
            <person name="Aerts A."/>
            <person name="Benoit I."/>
            <person name="Boyd A."/>
            <person name="Carlson A."/>
            <person name="Copeland A."/>
            <person name="Coutinho P.M."/>
            <person name="de Vries R.P."/>
            <person name="Ferreira P."/>
            <person name="Findley K."/>
            <person name="Foster B."/>
            <person name="Gaskell J."/>
            <person name="Glotzer D."/>
            <person name="Gorecki P."/>
            <person name="Heitman J."/>
            <person name="Hesse C."/>
            <person name="Hori C."/>
            <person name="Igarashi K."/>
            <person name="Jurgens J.A."/>
            <person name="Kallen N."/>
            <person name="Kersten P."/>
            <person name="Kohler A."/>
            <person name="Kuees U."/>
            <person name="Kumar T.K.A."/>
            <person name="Kuo A."/>
            <person name="LaButti K."/>
            <person name="Larrondo L.F."/>
            <person name="Lindquist E."/>
            <person name="Ling A."/>
            <person name="Lombard V."/>
            <person name="Lucas S."/>
            <person name="Lundell T."/>
            <person name="Martin R."/>
            <person name="McLaughlin D.J."/>
            <person name="Morgenstern I."/>
            <person name="Morin E."/>
            <person name="Murat C."/>
            <person name="Nagy L.G."/>
            <person name="Nolan M."/>
            <person name="Ohm R.A."/>
            <person name="Patyshakuliyeva A."/>
            <person name="Rokas A."/>
            <person name="Ruiz-Duenas F.J."/>
            <person name="Sabat G."/>
            <person name="Salamov A."/>
            <person name="Samejima M."/>
            <person name="Schmutz J."/>
            <person name="Slot J.C."/>
            <person name="St John F."/>
            <person name="Stenlid J."/>
            <person name="Sun H."/>
            <person name="Sun S."/>
            <person name="Syed K."/>
            <person name="Tsang A."/>
            <person name="Wiebenga A."/>
            <person name="Young D."/>
            <person name="Pisabarro A."/>
            <person name="Eastwood D.C."/>
            <person name="Martin F."/>
            <person name="Cullen D."/>
            <person name="Grigoriev I.V."/>
            <person name="Hibbett D.S."/>
        </authorList>
    </citation>
    <scope>NUCLEOTIDE SEQUENCE</scope>
    <source>
        <strain evidence="2">FP-58527</strain>
    </source>
</reference>
<organism evidence="1 2">
    <name type="scientific">Fomitopsis schrenkii</name>
    <name type="common">Brown rot fungus</name>
    <dbReference type="NCBI Taxonomy" id="2126942"/>
    <lineage>
        <taxon>Eukaryota</taxon>
        <taxon>Fungi</taxon>
        <taxon>Dikarya</taxon>
        <taxon>Basidiomycota</taxon>
        <taxon>Agaricomycotina</taxon>
        <taxon>Agaricomycetes</taxon>
        <taxon>Polyporales</taxon>
        <taxon>Fomitopsis</taxon>
    </lineage>
</organism>
<proteinExistence type="predicted"/>
<protein>
    <submittedName>
        <fullName evidence="1">Uncharacterized protein</fullName>
    </submittedName>
</protein>
<dbReference type="STRING" id="743788.S8DQN1"/>
<dbReference type="HOGENOM" id="CLU_093362_1_0_1"/>
<accession>S8DQN1</accession>
<dbReference type="OrthoDB" id="2751246at2759"/>
<dbReference type="AlphaFoldDB" id="S8DQN1"/>
<evidence type="ECO:0000313" key="2">
    <source>
        <dbReference type="Proteomes" id="UP000015241"/>
    </source>
</evidence>
<name>S8DQN1_FOMSC</name>
<dbReference type="Proteomes" id="UP000015241">
    <property type="component" value="Unassembled WGS sequence"/>
</dbReference>
<feature type="non-terminal residue" evidence="1">
    <location>
        <position position="218"/>
    </location>
</feature>
<dbReference type="EMBL" id="KE504269">
    <property type="protein sequence ID" value="EPS93543.1"/>
    <property type="molecule type" value="Genomic_DNA"/>
</dbReference>
<keyword evidence="2" id="KW-1185">Reference proteome</keyword>
<evidence type="ECO:0000313" key="1">
    <source>
        <dbReference type="EMBL" id="EPS93543.1"/>
    </source>
</evidence>
<gene>
    <name evidence="1" type="ORF">FOMPIDRAFT_1135932</name>
</gene>
<dbReference type="InParanoid" id="S8DQN1"/>
<sequence>MLVFPDAATHGRSRLPYYLKTMMKTAKKHKVCFAAVKLGHKLKKSLPMWYHLGAVKRLRLLNNTRTSKCLRECHQVVRVADVVVLANRACTRVQPPAGAQRQSRPETTCQCGECVNDVASGCRNPRRCCAAAATLLEQIKEKWHPNQIVRTDGLSLTTRRKEKNAGVIEDGVGSLTFDPSLEARDLVSESFRVFVDPATHEAPPALRVQSGRSVPAEA</sequence>